<comment type="caution">
    <text evidence="1">The sequence shown here is derived from an EMBL/GenBank/DDBJ whole genome shotgun (WGS) entry which is preliminary data.</text>
</comment>
<dbReference type="Proteomes" id="UP000778970">
    <property type="component" value="Unassembled WGS sequence"/>
</dbReference>
<gene>
    <name evidence="1" type="ORF">CKO21_08375</name>
</gene>
<evidence type="ECO:0000313" key="1">
    <source>
        <dbReference type="EMBL" id="MBK1697263.1"/>
    </source>
</evidence>
<reference evidence="1" key="2">
    <citation type="journal article" date="2020" name="Microorganisms">
        <title>Osmotic Adaptation and Compatible Solute Biosynthesis of Phototrophic Bacteria as Revealed from Genome Analyses.</title>
        <authorList>
            <person name="Imhoff J.F."/>
            <person name="Rahn T."/>
            <person name="Kunzel S."/>
            <person name="Keller A."/>
            <person name="Neulinger S.C."/>
        </authorList>
    </citation>
    <scope>NUCLEOTIDE SEQUENCE</scope>
    <source>
        <strain evidence="1">DSM 9154</strain>
    </source>
</reference>
<evidence type="ECO:0000313" key="2">
    <source>
        <dbReference type="Proteomes" id="UP000778970"/>
    </source>
</evidence>
<name>A0A934QI87_9PROT</name>
<proteinExistence type="predicted"/>
<protein>
    <submittedName>
        <fullName evidence="1">Uncharacterized protein</fullName>
    </submittedName>
</protein>
<dbReference type="EMBL" id="NRRE01000022">
    <property type="protein sequence ID" value="MBK1697263.1"/>
    <property type="molecule type" value="Genomic_DNA"/>
</dbReference>
<accession>A0A934QI87</accession>
<keyword evidence="2" id="KW-1185">Reference proteome</keyword>
<dbReference type="RefSeq" id="WP_051431944.1">
    <property type="nucleotide sequence ID" value="NZ_NRRE01000022.1"/>
</dbReference>
<reference evidence="1" key="1">
    <citation type="submission" date="2017-08" db="EMBL/GenBank/DDBJ databases">
        <authorList>
            <person name="Imhoff J.F."/>
            <person name="Rahn T."/>
            <person name="Kuenzel S."/>
            <person name="Neulinger S.C."/>
        </authorList>
    </citation>
    <scope>NUCLEOTIDE SEQUENCE</scope>
    <source>
        <strain evidence="1">DSM 9154</strain>
    </source>
</reference>
<sequence>MAPASFRSHKDWLDLDDTALAAALDRVARDGAAAVPALSRSGRHELIQAATALDFRTARPVVGEGDRAVTQCFEIADEVPAASPLGTLAAELADRLNAALARPETPSCPPIVLNDRVVQRYPATTVGISPHKDHVRYVHLVVNLVLQGAAPFYICPARSFDHALEITGQAGDALLMRAPGFAGSDHRPFHAVGAVMQERLVLGLRQDSRA</sequence>
<organism evidence="1 2">
    <name type="scientific">Rhodovibrio salinarum</name>
    <dbReference type="NCBI Taxonomy" id="1087"/>
    <lineage>
        <taxon>Bacteria</taxon>
        <taxon>Pseudomonadati</taxon>
        <taxon>Pseudomonadota</taxon>
        <taxon>Alphaproteobacteria</taxon>
        <taxon>Rhodospirillales</taxon>
        <taxon>Rhodovibrionaceae</taxon>
        <taxon>Rhodovibrio</taxon>
    </lineage>
</organism>
<dbReference type="AlphaFoldDB" id="A0A934QI87"/>